<comment type="subcellular location">
    <subcellularLocation>
        <location evidence="1">Membrane</location>
        <topology evidence="1">Single-pass type I membrane protein</topology>
    </subcellularLocation>
</comment>
<evidence type="ECO:0000256" key="1">
    <source>
        <dbReference type="ARBA" id="ARBA00004479"/>
    </source>
</evidence>
<gene>
    <name evidence="13" type="primary">LOC102352987</name>
</gene>
<accession>H3BI56</accession>
<evidence type="ECO:0000256" key="2">
    <source>
        <dbReference type="ARBA" id="ARBA00006166"/>
    </source>
</evidence>
<evidence type="ECO:0000259" key="8">
    <source>
        <dbReference type="Pfam" id="PF16070"/>
    </source>
</evidence>
<feature type="domain" description="Transmembrane protein TMEM132 N-terminal" evidence="7">
    <location>
        <begin position="23"/>
        <end position="85"/>
    </location>
</feature>
<dbReference type="Pfam" id="PF16070">
    <property type="entry name" value="Ig_TMEM132_4th"/>
    <property type="match status" value="1"/>
</dbReference>
<evidence type="ECO:0000313" key="13">
    <source>
        <dbReference type="Ensembl" id="ENSLACP00000021577.1"/>
    </source>
</evidence>
<dbReference type="EMBL" id="AFYH01006802">
    <property type="status" value="NOT_ANNOTATED_CDS"/>
    <property type="molecule type" value="Genomic_DNA"/>
</dbReference>
<evidence type="ECO:0000256" key="4">
    <source>
        <dbReference type="ARBA" id="ARBA00022989"/>
    </source>
</evidence>
<name>H3BI56_LATCH</name>
<comment type="similarity">
    <text evidence="2">Belongs to the TMEM132 family.</text>
</comment>
<reference evidence="13" key="3">
    <citation type="submission" date="2025-09" db="UniProtKB">
        <authorList>
            <consortium name="Ensembl"/>
        </authorList>
    </citation>
    <scope>IDENTIFICATION</scope>
</reference>
<reference evidence="13" key="2">
    <citation type="submission" date="2025-08" db="UniProtKB">
        <authorList>
            <consortium name="Ensembl"/>
        </authorList>
    </citation>
    <scope>IDENTIFICATION</scope>
</reference>
<dbReference type="Proteomes" id="UP000008672">
    <property type="component" value="Unassembled WGS sequence"/>
</dbReference>
<dbReference type="InterPro" id="IPR055423">
    <property type="entry name" value="Ig_TMEM132_5th"/>
</dbReference>
<dbReference type="EMBL" id="AFYH01006799">
    <property type="status" value="NOT_ANNOTATED_CDS"/>
    <property type="molecule type" value="Genomic_DNA"/>
</dbReference>
<dbReference type="Pfam" id="PF23039">
    <property type="entry name" value="TMEM132_3rd"/>
    <property type="match status" value="1"/>
</dbReference>
<dbReference type="Pfam" id="PF23487">
    <property type="entry name" value="Ig_TMEM132_6th"/>
    <property type="match status" value="1"/>
</dbReference>
<dbReference type="InterPro" id="IPR055422">
    <property type="entry name" value="Ig_TMEM132_2nd"/>
</dbReference>
<dbReference type="InterPro" id="IPR055424">
    <property type="entry name" value="Ig_TMEM132_6th"/>
</dbReference>
<dbReference type="EMBL" id="AFYH01006805">
    <property type="status" value="NOT_ANNOTATED_CDS"/>
    <property type="molecule type" value="Genomic_DNA"/>
</dbReference>
<dbReference type="EMBL" id="AFYH01006801">
    <property type="status" value="NOT_ANNOTATED_CDS"/>
    <property type="molecule type" value="Genomic_DNA"/>
</dbReference>
<dbReference type="PANTHER" id="PTHR13388">
    <property type="entry name" value="DETONATOR, ISOFORM E"/>
    <property type="match status" value="1"/>
</dbReference>
<keyword evidence="14" id="KW-1185">Reference proteome</keyword>
<dbReference type="OMA" id="KLEMVIC"/>
<evidence type="ECO:0008006" key="15">
    <source>
        <dbReference type="Google" id="ProtNLM"/>
    </source>
</evidence>
<dbReference type="Pfam" id="PF23481">
    <property type="entry name" value="Ig_TMEM132_2nd"/>
    <property type="match status" value="1"/>
</dbReference>
<feature type="region of interest" description="Disordered" evidence="6">
    <location>
        <begin position="779"/>
        <end position="822"/>
    </location>
</feature>
<dbReference type="InterPro" id="IPR055421">
    <property type="entry name" value="TMEM132_3rd"/>
</dbReference>
<evidence type="ECO:0000259" key="7">
    <source>
        <dbReference type="Pfam" id="PF15705"/>
    </source>
</evidence>
<dbReference type="InterPro" id="IPR031435">
    <property type="entry name" value="TMEM132_N"/>
</dbReference>
<dbReference type="EMBL" id="AFYH01006807">
    <property type="status" value="NOT_ANNOTATED_CDS"/>
    <property type="molecule type" value="Genomic_DNA"/>
</dbReference>
<evidence type="ECO:0000259" key="11">
    <source>
        <dbReference type="Pfam" id="PF23486"/>
    </source>
</evidence>
<dbReference type="EMBL" id="AFYH01006800">
    <property type="status" value="NOT_ANNOTATED_CDS"/>
    <property type="molecule type" value="Genomic_DNA"/>
</dbReference>
<reference evidence="14" key="1">
    <citation type="submission" date="2011-08" db="EMBL/GenBank/DDBJ databases">
        <title>The draft genome of Latimeria chalumnae.</title>
        <authorList>
            <person name="Di Palma F."/>
            <person name="Alfoldi J."/>
            <person name="Johnson J."/>
            <person name="Berlin A."/>
            <person name="Gnerre S."/>
            <person name="Jaffe D."/>
            <person name="MacCallum I."/>
            <person name="Young S."/>
            <person name="Walker B.J."/>
            <person name="Lander E."/>
            <person name="Lindblad-Toh K."/>
        </authorList>
    </citation>
    <scope>NUCLEOTIDE SEQUENCE [LARGE SCALE GENOMIC DNA]</scope>
    <source>
        <strain evidence="14">Wild caught</strain>
    </source>
</reference>
<dbReference type="EMBL" id="AFYH01006806">
    <property type="status" value="NOT_ANNOTATED_CDS"/>
    <property type="molecule type" value="Genomic_DNA"/>
</dbReference>
<dbReference type="AlphaFoldDB" id="H3BI56"/>
<sequence>VAEGRGNFNSIQKFSSLPTYLPVNYQIHNAETSFFLKEANQDIMRNASLQSRVEPFFIHKAKSPPIVNASYGPFSTEQEVSLDLLQTLGPFSSTNKFTFNWKIKAYIINDRIYFNKPKVQTLFYVVGRDWDDYSTTKRLPCIKMFAFWETREISGTCRLKGDLGLCVAELEFLPSWFSPPTVVPARKKPTEQSEGTPVELYYMFQEVDEQGECAAEHMKKGNSVRSGQEDIDMIVPPLQRIGSVYLYQSPEGPKLTELRLDDNVVISVPLQPIKQGGIANVFVSLTSGSTVDLFTLRAKVKKGVNILSVRSNDQNQWDIRKEVGNGGKHSTATVTCERKWRSLGNGASAELNEVMQMEFKIDYFSSLSGTQPITWQVEYPGKIMTDFAISEIYISEKDIAGIVPLAMDSEILNTAILTGRTVAVPVKVVTVEEDGTVTDVTESVECTSAEEDVIKVSERCDYVFVNGKEIKGKVNALVSFTYQYLSAPLEMTIWVPRLPLQIEVSDTELSQIKGWRVPIISNKSRATRDSDDEDDDERKGRGCTLQYQHAMVRVLSHFVAESPDPGGQLTYLLGTDWQFDITDLVTDSLKLEEPQIAKLQDGRVLIGQELGMTTLQVLSPLSDSILAEKTVTVLDDKVAITDLGVQLLSGLSLSLQLGIASNKAIIATTVAQDLLHTPKQEAVLSAWVQFSDGMVTPLDIYDSKDFSLTAVSLDEMVVSVHQDSLLTWPIIVAEGEGQGALTKLEMVICEACQKSKRKSVLAVGSGSIRVKFGQNDASPKVNSNYGEDLENHASDRRQKIMGEDKTGQEVHYYGSSSSDREE</sequence>
<dbReference type="HOGENOM" id="CLU_009871_1_0_1"/>
<proteinExistence type="inferred from homology"/>
<evidence type="ECO:0000259" key="12">
    <source>
        <dbReference type="Pfam" id="PF23487"/>
    </source>
</evidence>
<dbReference type="eggNOG" id="KOG4789">
    <property type="taxonomic scope" value="Eukaryota"/>
</dbReference>
<dbReference type="EMBL" id="AFYH01006808">
    <property type="status" value="NOT_ANNOTATED_CDS"/>
    <property type="molecule type" value="Genomic_DNA"/>
</dbReference>
<dbReference type="Pfam" id="PF23486">
    <property type="entry name" value="Ig_TMEM132_5th"/>
    <property type="match status" value="1"/>
</dbReference>
<evidence type="ECO:0000256" key="6">
    <source>
        <dbReference type="SAM" id="MobiDB-lite"/>
    </source>
</evidence>
<keyword evidence="3" id="KW-0812">Transmembrane</keyword>
<dbReference type="Ensembl" id="ENSLACT00000021718.1">
    <property type="protein sequence ID" value="ENSLACP00000021577.1"/>
    <property type="gene ID" value="ENSLACG00000018958.1"/>
</dbReference>
<dbReference type="GO" id="GO:0016020">
    <property type="term" value="C:membrane"/>
    <property type="evidence" value="ECO:0007669"/>
    <property type="project" value="UniProtKB-SubCell"/>
</dbReference>
<evidence type="ECO:0000256" key="3">
    <source>
        <dbReference type="ARBA" id="ARBA00022692"/>
    </source>
</evidence>
<evidence type="ECO:0000313" key="14">
    <source>
        <dbReference type="Proteomes" id="UP000008672"/>
    </source>
</evidence>
<evidence type="ECO:0000259" key="9">
    <source>
        <dbReference type="Pfam" id="PF23039"/>
    </source>
</evidence>
<dbReference type="EMBL" id="AFYH01006803">
    <property type="status" value="NOT_ANNOTATED_CDS"/>
    <property type="molecule type" value="Genomic_DNA"/>
</dbReference>
<feature type="domain" description="Transmembrane protein TMEM132 fifth" evidence="11">
    <location>
        <begin position="501"/>
        <end position="638"/>
    </location>
</feature>
<keyword evidence="5" id="KW-0472">Membrane</keyword>
<keyword evidence="4" id="KW-1133">Transmembrane helix</keyword>
<feature type="domain" description="Transmembrane protein TMEM132 second Ig-like" evidence="10">
    <location>
        <begin position="102"/>
        <end position="240"/>
    </location>
</feature>
<organism evidence="13 14">
    <name type="scientific">Latimeria chalumnae</name>
    <name type="common">Coelacanth</name>
    <dbReference type="NCBI Taxonomy" id="7897"/>
    <lineage>
        <taxon>Eukaryota</taxon>
        <taxon>Metazoa</taxon>
        <taxon>Chordata</taxon>
        <taxon>Craniata</taxon>
        <taxon>Vertebrata</taxon>
        <taxon>Euteleostomi</taxon>
        <taxon>Coelacanthiformes</taxon>
        <taxon>Coelacanthidae</taxon>
        <taxon>Latimeria</taxon>
    </lineage>
</organism>
<feature type="domain" description="Transmembrane protein family 132 fourth" evidence="8">
    <location>
        <begin position="401"/>
        <end position="498"/>
    </location>
</feature>
<dbReference type="InParanoid" id="H3BI56"/>
<dbReference type="InterPro" id="IPR026307">
    <property type="entry name" value="TMEM132"/>
</dbReference>
<feature type="domain" description="Transmembrane protein TMEM132 sixth" evidence="12">
    <location>
        <begin position="640"/>
        <end position="754"/>
    </location>
</feature>
<dbReference type="PANTHER" id="PTHR13388:SF4">
    <property type="entry name" value="TRANSMEMBRANE PROTEIN 132C"/>
    <property type="match status" value="1"/>
</dbReference>
<dbReference type="Pfam" id="PF15705">
    <property type="entry name" value="TMEM132_N"/>
    <property type="match status" value="1"/>
</dbReference>
<dbReference type="GeneTree" id="ENSGT00940000154702"/>
<feature type="compositionally biased region" description="Basic and acidic residues" evidence="6">
    <location>
        <begin position="789"/>
        <end position="808"/>
    </location>
</feature>
<protein>
    <recommendedName>
        <fullName evidence="15">Transmembrane protein 132C</fullName>
    </recommendedName>
</protein>
<dbReference type="InterPro" id="IPR031437">
    <property type="entry name" value="Ig_TMEM132_4th"/>
</dbReference>
<feature type="domain" description="Transmembrane protein TMEM132 cohesin-like" evidence="9">
    <location>
        <begin position="254"/>
        <end position="399"/>
    </location>
</feature>
<evidence type="ECO:0000259" key="10">
    <source>
        <dbReference type="Pfam" id="PF23481"/>
    </source>
</evidence>
<evidence type="ECO:0000256" key="5">
    <source>
        <dbReference type="ARBA" id="ARBA00023136"/>
    </source>
</evidence>
<dbReference type="EMBL" id="AFYH01006804">
    <property type="status" value="NOT_ANNOTATED_CDS"/>
    <property type="molecule type" value="Genomic_DNA"/>
</dbReference>